<dbReference type="InterPro" id="IPR036397">
    <property type="entry name" value="RNaseH_sf"/>
</dbReference>
<evidence type="ECO:0000259" key="2">
    <source>
        <dbReference type="PROSITE" id="PS51975"/>
    </source>
</evidence>
<sequence length="74" mass="7914">MTPAARERLYDEIVSCAAGWSLARVEAGEIDRINIHYAALRAMLAAVTRLAPAPDFVLVDASRCTGLAFHSGPS</sequence>
<dbReference type="Gene3D" id="3.30.420.10">
    <property type="entry name" value="Ribonuclease H-like superfamily/Ribonuclease H"/>
    <property type="match status" value="1"/>
</dbReference>
<reference evidence="3" key="1">
    <citation type="submission" date="2023-03" db="EMBL/GenBank/DDBJ databases">
        <authorList>
            <person name="Steffen K."/>
            <person name="Cardenas P."/>
        </authorList>
    </citation>
    <scope>NUCLEOTIDE SEQUENCE</scope>
</reference>
<feature type="domain" description="RNase H type-2" evidence="2">
    <location>
        <begin position="1"/>
        <end position="74"/>
    </location>
</feature>
<dbReference type="PROSITE" id="PS51975">
    <property type="entry name" value="RNASE_H_2"/>
    <property type="match status" value="1"/>
</dbReference>
<dbReference type="AlphaFoldDB" id="A0AA35TJM7"/>
<dbReference type="SUPFAM" id="SSF53098">
    <property type="entry name" value="Ribonuclease H-like"/>
    <property type="match status" value="1"/>
</dbReference>
<dbReference type="InterPro" id="IPR024567">
    <property type="entry name" value="RNase_HII/HIII_dom"/>
</dbReference>
<keyword evidence="4" id="KW-1185">Reference proteome</keyword>
<gene>
    <name evidence="3" type="ORF">GBAR_LOCUS27267</name>
</gene>
<evidence type="ECO:0000313" key="4">
    <source>
        <dbReference type="Proteomes" id="UP001174909"/>
    </source>
</evidence>
<protein>
    <submittedName>
        <fullName evidence="3">Ribonuclease HII</fullName>
    </submittedName>
</protein>
<evidence type="ECO:0000313" key="3">
    <source>
        <dbReference type="EMBL" id="CAI8049520.1"/>
    </source>
</evidence>
<proteinExistence type="predicted"/>
<dbReference type="InterPro" id="IPR012337">
    <property type="entry name" value="RNaseH-like_sf"/>
</dbReference>
<name>A0AA35TJM7_GEOBA</name>
<organism evidence="3 4">
    <name type="scientific">Geodia barretti</name>
    <name type="common">Barrett's horny sponge</name>
    <dbReference type="NCBI Taxonomy" id="519541"/>
    <lineage>
        <taxon>Eukaryota</taxon>
        <taxon>Metazoa</taxon>
        <taxon>Porifera</taxon>
        <taxon>Demospongiae</taxon>
        <taxon>Heteroscleromorpha</taxon>
        <taxon>Tetractinellida</taxon>
        <taxon>Astrophorina</taxon>
        <taxon>Geodiidae</taxon>
        <taxon>Geodia</taxon>
    </lineage>
</organism>
<accession>A0AA35TJM7</accession>
<dbReference type="EMBL" id="CASHTH010003799">
    <property type="protein sequence ID" value="CAI8049520.1"/>
    <property type="molecule type" value="Genomic_DNA"/>
</dbReference>
<evidence type="ECO:0000256" key="1">
    <source>
        <dbReference type="PROSITE-ProRule" id="PRU01319"/>
    </source>
</evidence>
<comment type="caution">
    <text evidence="1">Lacks conserved residue(s) required for the propagation of feature annotation.</text>
</comment>
<dbReference type="GO" id="GO:0003723">
    <property type="term" value="F:RNA binding"/>
    <property type="evidence" value="ECO:0007669"/>
    <property type="project" value="UniProtKB-UniRule"/>
</dbReference>
<dbReference type="GO" id="GO:0004523">
    <property type="term" value="F:RNA-DNA hybrid ribonuclease activity"/>
    <property type="evidence" value="ECO:0007669"/>
    <property type="project" value="InterPro"/>
</dbReference>
<dbReference type="Proteomes" id="UP001174909">
    <property type="component" value="Unassembled WGS sequence"/>
</dbReference>
<comment type="caution">
    <text evidence="3">The sequence shown here is derived from an EMBL/GenBank/DDBJ whole genome shotgun (WGS) entry which is preliminary data.</text>
</comment>